<evidence type="ECO:0000313" key="1">
    <source>
        <dbReference type="EMBL" id="XBT79905.1"/>
    </source>
</evidence>
<reference evidence="1" key="1">
    <citation type="submission" date="2024-06" db="EMBL/GenBank/DDBJ databases">
        <title>Micromonospora sp. strain HUAS YX12 genome sequences.</title>
        <authorList>
            <person name="Mo P."/>
        </authorList>
    </citation>
    <scope>NUCLEOTIDE SEQUENCE</scope>
    <source>
        <strain evidence="1">HUAS YX12</strain>
    </source>
</reference>
<organism evidence="1">
    <name type="scientific">Micromonospora sp. HUAS YX12</name>
    <dbReference type="NCBI Taxonomy" id="3156396"/>
    <lineage>
        <taxon>Bacteria</taxon>
        <taxon>Bacillati</taxon>
        <taxon>Actinomycetota</taxon>
        <taxon>Actinomycetes</taxon>
        <taxon>Micromonosporales</taxon>
        <taxon>Micromonosporaceae</taxon>
        <taxon>Micromonospora</taxon>
    </lineage>
</organism>
<accession>A0AAU7QVS8</accession>
<dbReference type="EMBL" id="CP157974">
    <property type="protein sequence ID" value="XBT81096.1"/>
    <property type="molecule type" value="Genomic_DNA"/>
</dbReference>
<proteinExistence type="predicted"/>
<dbReference type="AlphaFoldDB" id="A0AAU7QVS8"/>
<name>A0AAU7QVS8_9ACTN</name>
<protein>
    <submittedName>
        <fullName evidence="1">Uncharacterized protein</fullName>
    </submittedName>
</protein>
<evidence type="ECO:0000313" key="2">
    <source>
        <dbReference type="EMBL" id="XBT81096.1"/>
    </source>
</evidence>
<sequence>MTCTPPATPAPTSLADQTVSKMKPDLKGVVLDPDEAADLARLLDLIEDWLRHADHDTQADLAGFLDGSGHGHLAAAGLASLVEHNALTLHRPLRKATTR</sequence>
<gene>
    <name evidence="1" type="ORF">ABIH81_19840</name>
    <name evidence="2" type="ORF">ABIH81_26125</name>
</gene>
<dbReference type="EMBL" id="CP157974">
    <property type="protein sequence ID" value="XBT79905.1"/>
    <property type="molecule type" value="Genomic_DNA"/>
</dbReference>
<dbReference type="RefSeq" id="WP_349876395.1">
    <property type="nucleotide sequence ID" value="NZ_CP157974.1"/>
</dbReference>